<keyword evidence="3" id="KW-1185">Reference proteome</keyword>
<dbReference type="Proteomes" id="UP000326678">
    <property type="component" value="Chromosome Gxm1"/>
</dbReference>
<proteinExistence type="predicted"/>
<feature type="compositionally biased region" description="Pro residues" evidence="1">
    <location>
        <begin position="16"/>
        <end position="29"/>
    </location>
</feature>
<dbReference type="KEGG" id="nsh:GXM_05293"/>
<reference evidence="2 3" key="1">
    <citation type="submission" date="2019-10" db="EMBL/GenBank/DDBJ databases">
        <title>Genomic and transcriptomic insights into the perfect genentic adaptation of a filamentous nitrogen-fixing cyanobacterium to rice fields.</title>
        <authorList>
            <person name="Chen Z."/>
        </authorList>
    </citation>
    <scope>NUCLEOTIDE SEQUENCE [LARGE SCALE GENOMIC DNA]</scope>
    <source>
        <strain evidence="2">CCNUC1</strain>
    </source>
</reference>
<gene>
    <name evidence="2" type="ORF">GXM_05293</name>
</gene>
<dbReference type="EMBL" id="CP045226">
    <property type="protein sequence ID" value="QFS47801.1"/>
    <property type="molecule type" value="Genomic_DNA"/>
</dbReference>
<name>A0A5P8W5K5_9NOSO</name>
<evidence type="ECO:0000313" key="2">
    <source>
        <dbReference type="EMBL" id="QFS47801.1"/>
    </source>
</evidence>
<evidence type="ECO:0000313" key="3">
    <source>
        <dbReference type="Proteomes" id="UP000326678"/>
    </source>
</evidence>
<protein>
    <submittedName>
        <fullName evidence="2">Uncharacterized protein</fullName>
    </submittedName>
</protein>
<accession>A0A5P8W5K5</accession>
<organism evidence="2 3">
    <name type="scientific">Nostoc sphaeroides CCNUC1</name>
    <dbReference type="NCBI Taxonomy" id="2653204"/>
    <lineage>
        <taxon>Bacteria</taxon>
        <taxon>Bacillati</taxon>
        <taxon>Cyanobacteriota</taxon>
        <taxon>Cyanophyceae</taxon>
        <taxon>Nostocales</taxon>
        <taxon>Nostocaceae</taxon>
        <taxon>Nostoc</taxon>
    </lineage>
</organism>
<feature type="region of interest" description="Disordered" evidence="1">
    <location>
        <begin position="1"/>
        <end position="38"/>
    </location>
</feature>
<sequence length="38" mass="4015">MGLGTGYWGLGYKKSPPVPSPQSPVPLPNFPRSLSTCP</sequence>
<dbReference type="AlphaFoldDB" id="A0A5P8W5K5"/>
<evidence type="ECO:0000256" key="1">
    <source>
        <dbReference type="SAM" id="MobiDB-lite"/>
    </source>
</evidence>